<evidence type="ECO:0000256" key="3">
    <source>
        <dbReference type="ARBA" id="ARBA00004629"/>
    </source>
</evidence>
<dbReference type="GO" id="GO:0000278">
    <property type="term" value="P:mitotic cell cycle"/>
    <property type="evidence" value="ECO:0007669"/>
    <property type="project" value="InterPro"/>
</dbReference>
<dbReference type="GeneID" id="36555852"/>
<dbReference type="VEuPathDB" id="FungiDB:P170DRAFT_431949"/>
<evidence type="ECO:0000313" key="19">
    <source>
        <dbReference type="EMBL" id="PLB54317.1"/>
    </source>
</evidence>
<comment type="caution">
    <text evidence="19">The sequence shown here is derived from an EMBL/GenBank/DDBJ whole genome shotgun (WGS) entry which is preliminary data.</text>
</comment>
<dbReference type="OrthoDB" id="3230169at2759"/>
<evidence type="ECO:0000256" key="4">
    <source>
        <dbReference type="ARBA" id="ARBA00005501"/>
    </source>
</evidence>
<reference evidence="19 20" key="1">
    <citation type="submission" date="2016-12" db="EMBL/GenBank/DDBJ databases">
        <title>The genomes of Aspergillus section Nigri reveals drivers in fungal speciation.</title>
        <authorList>
            <consortium name="DOE Joint Genome Institute"/>
            <person name="Vesth T.C."/>
            <person name="Nybo J."/>
            <person name="Theobald S."/>
            <person name="Brandl J."/>
            <person name="Frisvad J.C."/>
            <person name="Nielsen K.F."/>
            <person name="Lyhne E.K."/>
            <person name="Kogle M.E."/>
            <person name="Kuo A."/>
            <person name="Riley R."/>
            <person name="Clum A."/>
            <person name="Nolan M."/>
            <person name="Lipzen A."/>
            <person name="Salamov A."/>
            <person name="Henrissat B."/>
            <person name="Wiebenga A."/>
            <person name="De Vries R.P."/>
            <person name="Grigoriev I.V."/>
            <person name="Mortensen U.H."/>
            <person name="Andersen M.R."/>
            <person name="Baker S.E."/>
        </authorList>
    </citation>
    <scope>NUCLEOTIDE SEQUENCE [LARGE SCALE GENOMIC DNA]</scope>
    <source>
        <strain evidence="19 20">IBT 23096</strain>
    </source>
</reference>
<dbReference type="AlphaFoldDB" id="A0A2I2GN56"/>
<dbReference type="PANTHER" id="PTHR28036:SF1">
    <property type="entry name" value="DASH COMPLEX SUBUNIT DAD2"/>
    <property type="match status" value="1"/>
</dbReference>
<evidence type="ECO:0000256" key="10">
    <source>
        <dbReference type="ARBA" id="ARBA00022776"/>
    </source>
</evidence>
<dbReference type="GO" id="GO:1990023">
    <property type="term" value="C:mitotic spindle midzone"/>
    <property type="evidence" value="ECO:0007669"/>
    <property type="project" value="TreeGrafter"/>
</dbReference>
<dbReference type="GO" id="GO:0044732">
    <property type="term" value="C:mitotic spindle pole body"/>
    <property type="evidence" value="ECO:0007669"/>
    <property type="project" value="TreeGrafter"/>
</dbReference>
<dbReference type="GO" id="GO:0008608">
    <property type="term" value="P:attachment of spindle microtubules to kinetochore"/>
    <property type="evidence" value="ECO:0007669"/>
    <property type="project" value="TreeGrafter"/>
</dbReference>
<proteinExistence type="inferred from homology"/>
<keyword evidence="10" id="KW-0498">Mitosis</keyword>
<evidence type="ECO:0000256" key="15">
    <source>
        <dbReference type="ARBA" id="ARBA00023306"/>
    </source>
</evidence>
<dbReference type="STRING" id="1392250.A0A2I2GN56"/>
<evidence type="ECO:0000256" key="1">
    <source>
        <dbReference type="ARBA" id="ARBA00004123"/>
    </source>
</evidence>
<dbReference type="EMBL" id="MSFO01000001">
    <property type="protein sequence ID" value="PLB54317.1"/>
    <property type="molecule type" value="Genomic_DNA"/>
</dbReference>
<feature type="region of interest" description="Disordered" evidence="18">
    <location>
        <begin position="1"/>
        <end position="35"/>
    </location>
</feature>
<dbReference type="Pfam" id="PF08654">
    <property type="entry name" value="DASH_Dad2"/>
    <property type="match status" value="1"/>
</dbReference>
<dbReference type="GO" id="GO:0005874">
    <property type="term" value="C:microtubule"/>
    <property type="evidence" value="ECO:0007669"/>
    <property type="project" value="UniProtKB-KW"/>
</dbReference>
<gene>
    <name evidence="19" type="ORF">P170DRAFT_431949</name>
</gene>
<evidence type="ECO:0000256" key="16">
    <source>
        <dbReference type="ARBA" id="ARBA00023328"/>
    </source>
</evidence>
<evidence type="ECO:0000256" key="9">
    <source>
        <dbReference type="ARBA" id="ARBA00022701"/>
    </source>
</evidence>
<keyword evidence="16" id="KW-0137">Centromere</keyword>
<keyword evidence="13" id="KW-0206">Cytoskeleton</keyword>
<evidence type="ECO:0000313" key="20">
    <source>
        <dbReference type="Proteomes" id="UP000234275"/>
    </source>
</evidence>
<keyword evidence="11" id="KW-0159">Chromosome partition</keyword>
<keyword evidence="9" id="KW-0493">Microtubule</keyword>
<keyword evidence="6" id="KW-0158">Chromosome</keyword>
<keyword evidence="7" id="KW-0963">Cytoplasm</keyword>
<sequence>MAYPARATSMFPGSSAAPSFRQPSSHNAQQSSALTARIASKKSELDSLKQLRDMSSALAAQMQALENKLGTLKDGTEAIACVLANWDSVLQAINMASTKAAAVHERAAPGSDAETQDGVPAMPSILVRIPADQPEEPRVE</sequence>
<comment type="subcellular location">
    <subcellularLocation>
        <location evidence="3">Chromosome</location>
        <location evidence="3">Centromere</location>
        <location evidence="3">Kinetochore</location>
    </subcellularLocation>
    <subcellularLocation>
        <location evidence="2">Cytoplasm</location>
        <location evidence="2">Cytoskeleton</location>
        <location evidence="2">Spindle</location>
    </subcellularLocation>
    <subcellularLocation>
        <location evidence="1">Nucleus</location>
    </subcellularLocation>
</comment>
<evidence type="ECO:0000256" key="6">
    <source>
        <dbReference type="ARBA" id="ARBA00022454"/>
    </source>
</evidence>
<keyword evidence="20" id="KW-1185">Reference proteome</keyword>
<evidence type="ECO:0000256" key="14">
    <source>
        <dbReference type="ARBA" id="ARBA00023242"/>
    </source>
</evidence>
<organism evidence="19 20">
    <name type="scientific">Aspergillus steynii IBT 23096</name>
    <dbReference type="NCBI Taxonomy" id="1392250"/>
    <lineage>
        <taxon>Eukaryota</taxon>
        <taxon>Fungi</taxon>
        <taxon>Dikarya</taxon>
        <taxon>Ascomycota</taxon>
        <taxon>Pezizomycotina</taxon>
        <taxon>Eurotiomycetes</taxon>
        <taxon>Eurotiomycetidae</taxon>
        <taxon>Eurotiales</taxon>
        <taxon>Aspergillaceae</taxon>
        <taxon>Aspergillus</taxon>
        <taxon>Aspergillus subgen. Circumdati</taxon>
    </lineage>
</organism>
<evidence type="ECO:0000256" key="5">
    <source>
        <dbReference type="ARBA" id="ARBA00020260"/>
    </source>
</evidence>
<dbReference type="GO" id="GO:0051301">
    <property type="term" value="P:cell division"/>
    <property type="evidence" value="ECO:0007669"/>
    <property type="project" value="UniProtKB-KW"/>
</dbReference>
<evidence type="ECO:0000256" key="13">
    <source>
        <dbReference type="ARBA" id="ARBA00023212"/>
    </source>
</evidence>
<accession>A0A2I2GN56</accession>
<evidence type="ECO:0000256" key="18">
    <source>
        <dbReference type="SAM" id="MobiDB-lite"/>
    </source>
</evidence>
<dbReference type="RefSeq" id="XP_024709619.1">
    <property type="nucleotide sequence ID" value="XM_024848153.1"/>
</dbReference>
<dbReference type="PANTHER" id="PTHR28036">
    <property type="entry name" value="DASH COMPLEX SUBUNIT DAD2"/>
    <property type="match status" value="1"/>
</dbReference>
<dbReference type="Proteomes" id="UP000234275">
    <property type="component" value="Unassembled WGS sequence"/>
</dbReference>
<dbReference type="InterPro" id="IPR013963">
    <property type="entry name" value="DASH_Dad2"/>
</dbReference>
<protein>
    <recommendedName>
        <fullName evidence="5">DASH complex subunit DAD2</fullName>
    </recommendedName>
    <alternativeName>
        <fullName evidence="17">Outer kinetochore protein DAD2</fullName>
    </alternativeName>
</protein>
<keyword evidence="15" id="KW-0131">Cell cycle</keyword>
<keyword evidence="14" id="KW-0539">Nucleus</keyword>
<feature type="compositionally biased region" description="Polar residues" evidence="18">
    <location>
        <begin position="21"/>
        <end position="34"/>
    </location>
</feature>
<evidence type="ECO:0000256" key="12">
    <source>
        <dbReference type="ARBA" id="ARBA00022838"/>
    </source>
</evidence>
<keyword evidence="8" id="KW-0132">Cell division</keyword>
<dbReference type="GO" id="GO:0042729">
    <property type="term" value="C:DASH complex"/>
    <property type="evidence" value="ECO:0007669"/>
    <property type="project" value="InterPro"/>
</dbReference>
<keyword evidence="12" id="KW-0995">Kinetochore</keyword>
<evidence type="ECO:0000256" key="8">
    <source>
        <dbReference type="ARBA" id="ARBA00022618"/>
    </source>
</evidence>
<name>A0A2I2GN56_9EURO</name>
<evidence type="ECO:0000256" key="17">
    <source>
        <dbReference type="ARBA" id="ARBA00030568"/>
    </source>
</evidence>
<evidence type="ECO:0000256" key="11">
    <source>
        <dbReference type="ARBA" id="ARBA00022829"/>
    </source>
</evidence>
<evidence type="ECO:0000256" key="2">
    <source>
        <dbReference type="ARBA" id="ARBA00004186"/>
    </source>
</evidence>
<evidence type="ECO:0000256" key="7">
    <source>
        <dbReference type="ARBA" id="ARBA00022490"/>
    </source>
</evidence>
<comment type="similarity">
    <text evidence="4">Belongs to the DASH complex DAD2 family.</text>
</comment>